<dbReference type="Proteomes" id="UP000320593">
    <property type="component" value="Unassembled WGS sequence"/>
</dbReference>
<feature type="domain" description="AB hydrolase-1" evidence="1">
    <location>
        <begin position="51"/>
        <end position="208"/>
    </location>
</feature>
<dbReference type="InterPro" id="IPR029058">
    <property type="entry name" value="AB_hydrolase_fold"/>
</dbReference>
<dbReference type="AlphaFoldDB" id="A0A562T7F5"/>
<proteinExistence type="predicted"/>
<keyword evidence="3" id="KW-1185">Reference proteome</keyword>
<accession>A0A562T7F5</accession>
<reference evidence="2 3" key="1">
    <citation type="submission" date="2019-07" db="EMBL/GenBank/DDBJ databases">
        <title>Genomic Encyclopedia of Archaeal and Bacterial Type Strains, Phase II (KMG-II): from individual species to whole genera.</title>
        <authorList>
            <person name="Goeker M."/>
        </authorList>
    </citation>
    <scope>NUCLEOTIDE SEQUENCE [LARGE SCALE GENOMIC DNA]</scope>
    <source>
        <strain evidence="2 3">ATCC BAA-252</strain>
    </source>
</reference>
<protein>
    <submittedName>
        <fullName evidence="2">Pimeloyl-ACP methyl ester carboxylesterase</fullName>
    </submittedName>
</protein>
<dbReference type="PANTHER" id="PTHR45763:SF46">
    <property type="entry name" value="AB HYDROLASE-1 DOMAIN-CONTAINING PROTEIN"/>
    <property type="match status" value="1"/>
</dbReference>
<gene>
    <name evidence="2" type="ORF">JM93_01615</name>
</gene>
<dbReference type="Gene3D" id="3.40.50.1820">
    <property type="entry name" value="alpha/beta hydrolase"/>
    <property type="match status" value="1"/>
</dbReference>
<dbReference type="EMBL" id="VLLF01000003">
    <property type="protein sequence ID" value="TWI89412.1"/>
    <property type="molecule type" value="Genomic_DNA"/>
</dbReference>
<sequence>MLREAIEIFAEFKVIAPDMPAILPPVRRGIVTLSNDRRLTWSEWGQAGAMPILFVTGAGMDGSLGFGEEVLDDLGLRLIAPDRPGLGGSDKDPAKTLTSVAEDFAGLAAQLETGPMPIVAFSQGAPFALAMAARGGFGPVALVSGQDDLGHQAFSGQLPPEVAHMVHQAATDPNGFLEMMTRIAEPGGLFDLILSMSSAADKARYGSEPFASAYRRALQGGFRQGPEGYARDTLAAFGAWPFDLEEISGRVALWYGAQDKSPVHSPDFGKTLSCRLPNAVRHVLSREGGALLWTRARDILSDLKAATQAVSGSEPNG</sequence>
<dbReference type="SUPFAM" id="SSF53474">
    <property type="entry name" value="alpha/beta-Hydrolases"/>
    <property type="match status" value="1"/>
</dbReference>
<dbReference type="InterPro" id="IPR000073">
    <property type="entry name" value="AB_hydrolase_1"/>
</dbReference>
<name>A0A562T7F5_9HYPH</name>
<organism evidence="2 3">
    <name type="scientific">Roseibium hamelinense</name>
    <dbReference type="NCBI Taxonomy" id="150831"/>
    <lineage>
        <taxon>Bacteria</taxon>
        <taxon>Pseudomonadati</taxon>
        <taxon>Pseudomonadota</taxon>
        <taxon>Alphaproteobacteria</taxon>
        <taxon>Hyphomicrobiales</taxon>
        <taxon>Stappiaceae</taxon>
        <taxon>Roseibium</taxon>
    </lineage>
</organism>
<evidence type="ECO:0000313" key="2">
    <source>
        <dbReference type="EMBL" id="TWI89412.1"/>
    </source>
</evidence>
<dbReference type="Pfam" id="PF00561">
    <property type="entry name" value="Abhydrolase_1"/>
    <property type="match status" value="1"/>
</dbReference>
<dbReference type="PANTHER" id="PTHR45763">
    <property type="entry name" value="HYDROLASE, ALPHA/BETA FOLD FAMILY PROTEIN, EXPRESSED-RELATED"/>
    <property type="match status" value="1"/>
</dbReference>
<comment type="caution">
    <text evidence="2">The sequence shown here is derived from an EMBL/GenBank/DDBJ whole genome shotgun (WGS) entry which is preliminary data.</text>
</comment>
<evidence type="ECO:0000313" key="3">
    <source>
        <dbReference type="Proteomes" id="UP000320593"/>
    </source>
</evidence>
<evidence type="ECO:0000259" key="1">
    <source>
        <dbReference type="Pfam" id="PF00561"/>
    </source>
</evidence>